<dbReference type="InterPro" id="IPR007809">
    <property type="entry name" value="FlgN-like"/>
</dbReference>
<comment type="caution">
    <text evidence="2">The sequence shown here is derived from an EMBL/GenBank/DDBJ whole genome shotgun (WGS) entry which is preliminary data.</text>
</comment>
<dbReference type="InterPro" id="IPR036679">
    <property type="entry name" value="FlgN-like_sf"/>
</dbReference>
<accession>A0A4Y7RQT2</accession>
<dbReference type="Gene3D" id="1.20.58.300">
    <property type="entry name" value="FlgN-like"/>
    <property type="match status" value="1"/>
</dbReference>
<dbReference type="RefSeq" id="WP_134213721.1">
    <property type="nucleotide sequence ID" value="NZ_QFFZ01000017.1"/>
</dbReference>
<reference evidence="2 3" key="1">
    <citation type="journal article" date="2018" name="Environ. Microbiol.">
        <title>Novel energy conservation strategies and behaviour of Pelotomaculum schinkii driving syntrophic propionate catabolism.</title>
        <authorList>
            <person name="Hidalgo-Ahumada C.A.P."/>
            <person name="Nobu M.K."/>
            <person name="Narihiro T."/>
            <person name="Tamaki H."/>
            <person name="Liu W.T."/>
            <person name="Kamagata Y."/>
            <person name="Stams A.J.M."/>
            <person name="Imachi H."/>
            <person name="Sousa D.Z."/>
        </authorList>
    </citation>
    <scope>NUCLEOTIDE SEQUENCE [LARGE SCALE GENOMIC DNA]</scope>
    <source>
        <strain evidence="2 3">MGP</strain>
    </source>
</reference>
<organism evidence="2 3">
    <name type="scientific">Pelotomaculum propionicicum</name>
    <dbReference type="NCBI Taxonomy" id="258475"/>
    <lineage>
        <taxon>Bacteria</taxon>
        <taxon>Bacillati</taxon>
        <taxon>Bacillota</taxon>
        <taxon>Clostridia</taxon>
        <taxon>Eubacteriales</taxon>
        <taxon>Desulfotomaculaceae</taxon>
        <taxon>Pelotomaculum</taxon>
    </lineage>
</organism>
<evidence type="ECO:0000313" key="2">
    <source>
        <dbReference type="EMBL" id="TEB11176.1"/>
    </source>
</evidence>
<dbReference type="Proteomes" id="UP000297597">
    <property type="component" value="Unassembled WGS sequence"/>
</dbReference>
<dbReference type="OrthoDB" id="1808278at2"/>
<keyword evidence="3" id="KW-1185">Reference proteome</keyword>
<evidence type="ECO:0008006" key="4">
    <source>
        <dbReference type="Google" id="ProtNLM"/>
    </source>
</evidence>
<dbReference type="GO" id="GO:0044780">
    <property type="term" value="P:bacterial-type flagellum assembly"/>
    <property type="evidence" value="ECO:0007669"/>
    <property type="project" value="InterPro"/>
</dbReference>
<dbReference type="AlphaFoldDB" id="A0A4Y7RQT2"/>
<proteinExistence type="predicted"/>
<keyword evidence="1" id="KW-1005">Bacterial flagellum biogenesis</keyword>
<evidence type="ECO:0000313" key="3">
    <source>
        <dbReference type="Proteomes" id="UP000297597"/>
    </source>
</evidence>
<dbReference type="SUPFAM" id="SSF140566">
    <property type="entry name" value="FlgN-like"/>
    <property type="match status" value="1"/>
</dbReference>
<dbReference type="Pfam" id="PF05130">
    <property type="entry name" value="FlgN"/>
    <property type="match status" value="1"/>
</dbReference>
<sequence length="163" mass="18265">MESLFLNLIRILKQYDQTLAELLKTTEEHNLALRHNDVSEVLSTANRQDGLSRELKGQRRKLEETKRQLAGICCLPEKAVLSDFARSAPGPLAAELAELAQSIKEKILRLDEINIINRVLSRRGQIFTSKLVKIIARSGGGTYLGSGRLKNESKPLRIFDATI</sequence>
<gene>
    <name evidence="2" type="ORF">Pmgp_01872</name>
</gene>
<evidence type="ECO:0000256" key="1">
    <source>
        <dbReference type="ARBA" id="ARBA00022795"/>
    </source>
</evidence>
<name>A0A4Y7RQT2_9FIRM</name>
<protein>
    <recommendedName>
        <fullName evidence="4">FlgN protein</fullName>
    </recommendedName>
</protein>
<dbReference type="EMBL" id="QFFZ01000017">
    <property type="protein sequence ID" value="TEB11176.1"/>
    <property type="molecule type" value="Genomic_DNA"/>
</dbReference>